<protein>
    <submittedName>
        <fullName evidence="2">DUF475 domain-containing protein</fullName>
    </submittedName>
</protein>
<keyword evidence="3" id="KW-1185">Reference proteome</keyword>
<dbReference type="PANTHER" id="PTHR30238">
    <property type="entry name" value="MEMBRANE BOUND PREDICTED REDOX MODULATOR"/>
    <property type="match status" value="1"/>
</dbReference>
<dbReference type="PANTHER" id="PTHR30238:SF4">
    <property type="entry name" value="SLL1022 PROTEIN"/>
    <property type="match status" value="1"/>
</dbReference>
<dbReference type="InterPro" id="IPR007427">
    <property type="entry name" value="DUF475"/>
</dbReference>
<dbReference type="EMBL" id="RJJQ01000021">
    <property type="protein sequence ID" value="RNI19022.1"/>
    <property type="molecule type" value="Genomic_DNA"/>
</dbReference>
<feature type="transmembrane region" description="Helical" evidence="1">
    <location>
        <begin position="389"/>
        <end position="407"/>
    </location>
</feature>
<feature type="transmembrane region" description="Helical" evidence="1">
    <location>
        <begin position="365"/>
        <end position="383"/>
    </location>
</feature>
<dbReference type="Pfam" id="PF04332">
    <property type="entry name" value="DUF475"/>
    <property type="match status" value="1"/>
</dbReference>
<feature type="transmembrane region" description="Helical" evidence="1">
    <location>
        <begin position="79"/>
        <end position="95"/>
    </location>
</feature>
<evidence type="ECO:0000313" key="2">
    <source>
        <dbReference type="EMBL" id="RNI19022.1"/>
    </source>
</evidence>
<organism evidence="2 3">
    <name type="scientific">Flexivirga caeni</name>
    <dbReference type="NCBI Taxonomy" id="2294115"/>
    <lineage>
        <taxon>Bacteria</taxon>
        <taxon>Bacillati</taxon>
        <taxon>Actinomycetota</taxon>
        <taxon>Actinomycetes</taxon>
        <taxon>Micrococcales</taxon>
        <taxon>Dermacoccaceae</taxon>
        <taxon>Flexivirga</taxon>
    </lineage>
</organism>
<evidence type="ECO:0000313" key="3">
    <source>
        <dbReference type="Proteomes" id="UP000271678"/>
    </source>
</evidence>
<dbReference type="AlphaFoldDB" id="A0A3M9M0R1"/>
<proteinExistence type="predicted"/>
<comment type="caution">
    <text evidence="2">The sequence shown here is derived from an EMBL/GenBank/DDBJ whole genome shotgun (WGS) entry which is preliminary data.</text>
</comment>
<feature type="transmembrane region" description="Helical" evidence="1">
    <location>
        <begin position="211"/>
        <end position="230"/>
    </location>
</feature>
<name>A0A3M9M0R1_9MICO</name>
<sequence>MELPAEPRTTDRRWAARSIIPAGGETVDRDCASYLHHTHLTPSRREEHTVLQALKHFRIDFVITVIVLAVAFLYDNWTGVGLCAILIVVEIVFSFDNAAVNAKYLTRLNPFWQRMFLTVGVLVAVFGMRLIFPFIIVCLSGSISPWRALHLALEKGDPHTPGTYGYILTEAHPAIAAFGGMFLLLLFLDFMFDEDREIHWLAWIERPLQRLGRLDVLSVIIAGLFLLVASETLVHETHVHTAVQMRSIVLFSGLLGIILYLAVSGMSTMMEAREEAKDHEFEEADAHASTGQTLLLAGKAAFSMFLFLEVLDATFSFDGVIGAFAITPDPILIMLGLGVGAMYVRSMTIYLVRQGTLAEYRFLENGAHWAIGALAVMLVLSIRFDLGEFVIGGIGIAFILAAWVSSVRANKRDAEIEESGEPETASV</sequence>
<reference evidence="2 3" key="1">
    <citation type="submission" date="2018-11" db="EMBL/GenBank/DDBJ databases">
        <title>Draft genome of Simplicispira Flexivirga sp. BO-16.</title>
        <authorList>
            <person name="Im W.T."/>
        </authorList>
    </citation>
    <scope>NUCLEOTIDE SEQUENCE [LARGE SCALE GENOMIC DNA]</scope>
    <source>
        <strain evidence="2 3">BO-16</strain>
    </source>
</reference>
<feature type="transmembrane region" description="Helical" evidence="1">
    <location>
        <begin position="57"/>
        <end position="73"/>
    </location>
</feature>
<keyword evidence="1" id="KW-1133">Transmembrane helix</keyword>
<feature type="transmembrane region" description="Helical" evidence="1">
    <location>
        <begin position="163"/>
        <end position="190"/>
    </location>
</feature>
<keyword evidence="1" id="KW-0472">Membrane</keyword>
<gene>
    <name evidence="2" type="ORF">EFY87_17360</name>
</gene>
<feature type="transmembrane region" description="Helical" evidence="1">
    <location>
        <begin position="332"/>
        <end position="353"/>
    </location>
</feature>
<dbReference type="NCBIfam" id="NF010613">
    <property type="entry name" value="PRK14013.1-3"/>
    <property type="match status" value="1"/>
</dbReference>
<dbReference type="Proteomes" id="UP000271678">
    <property type="component" value="Unassembled WGS sequence"/>
</dbReference>
<keyword evidence="1" id="KW-0812">Transmembrane</keyword>
<accession>A0A3M9M0R1</accession>
<evidence type="ECO:0000256" key="1">
    <source>
        <dbReference type="SAM" id="Phobius"/>
    </source>
</evidence>
<feature type="transmembrane region" description="Helical" evidence="1">
    <location>
        <begin position="242"/>
        <end position="263"/>
    </location>
</feature>
<dbReference type="OrthoDB" id="8533002at2"/>
<feature type="transmembrane region" description="Helical" evidence="1">
    <location>
        <begin position="116"/>
        <end position="143"/>
    </location>
</feature>